<evidence type="ECO:0000313" key="3">
    <source>
        <dbReference type="EMBL" id="MFC3302769.1"/>
    </source>
</evidence>
<comment type="caution">
    <text evidence="3">The sequence shown here is derived from an EMBL/GenBank/DDBJ whole genome shotgun (WGS) entry which is preliminary data.</text>
</comment>
<keyword evidence="4" id="KW-1185">Reference proteome</keyword>
<dbReference type="PROSITE" id="PS51257">
    <property type="entry name" value="PROKAR_LIPOPROTEIN"/>
    <property type="match status" value="1"/>
</dbReference>
<evidence type="ECO:0000313" key="4">
    <source>
        <dbReference type="Proteomes" id="UP001595607"/>
    </source>
</evidence>
<evidence type="ECO:0000256" key="1">
    <source>
        <dbReference type="SAM" id="Phobius"/>
    </source>
</evidence>
<gene>
    <name evidence="3" type="ORF">ACFONP_08500</name>
</gene>
<evidence type="ECO:0000259" key="2">
    <source>
        <dbReference type="Pfam" id="PF14257"/>
    </source>
</evidence>
<dbReference type="Proteomes" id="UP001595607">
    <property type="component" value="Unassembled WGS sequence"/>
</dbReference>
<protein>
    <submittedName>
        <fullName evidence="3">DUF4349 domain-containing protein</fullName>
    </submittedName>
</protein>
<dbReference type="Pfam" id="PF14257">
    <property type="entry name" value="DUF4349"/>
    <property type="match status" value="1"/>
</dbReference>
<dbReference type="RefSeq" id="WP_189571513.1">
    <property type="nucleotide sequence ID" value="NZ_BMXU01000001.1"/>
</dbReference>
<keyword evidence="1" id="KW-0812">Transmembrane</keyword>
<dbReference type="InterPro" id="IPR025645">
    <property type="entry name" value="DUF4349"/>
</dbReference>
<reference evidence="4" key="1">
    <citation type="journal article" date="2019" name="Int. J. Syst. Evol. Microbiol.">
        <title>The Global Catalogue of Microorganisms (GCM) 10K type strain sequencing project: providing services to taxonomists for standard genome sequencing and annotation.</title>
        <authorList>
            <consortium name="The Broad Institute Genomics Platform"/>
            <consortium name="The Broad Institute Genome Sequencing Center for Infectious Disease"/>
            <person name="Wu L."/>
            <person name="Ma J."/>
        </authorList>
    </citation>
    <scope>NUCLEOTIDE SEQUENCE [LARGE SCALE GENOMIC DNA]</scope>
    <source>
        <strain evidence="4">KCTC 22245</strain>
    </source>
</reference>
<feature type="domain" description="DUF4349" evidence="2">
    <location>
        <begin position="68"/>
        <end position="281"/>
    </location>
</feature>
<feature type="transmembrane region" description="Helical" evidence="1">
    <location>
        <begin position="257"/>
        <end position="281"/>
    </location>
</feature>
<keyword evidence="1" id="KW-1133">Transmembrane helix</keyword>
<proteinExistence type="predicted"/>
<accession>A0ABV7MBE9</accession>
<organism evidence="3 4">
    <name type="scientific">Parvularcula lutaonensis</name>
    <dbReference type="NCBI Taxonomy" id="491923"/>
    <lineage>
        <taxon>Bacteria</taxon>
        <taxon>Pseudomonadati</taxon>
        <taxon>Pseudomonadota</taxon>
        <taxon>Alphaproteobacteria</taxon>
        <taxon>Parvularculales</taxon>
        <taxon>Parvularculaceae</taxon>
        <taxon>Parvularcula</taxon>
    </lineage>
</organism>
<name>A0ABV7MBE9_9PROT</name>
<keyword evidence="1" id="KW-0472">Membrane</keyword>
<dbReference type="EMBL" id="JBHRVA010000002">
    <property type="protein sequence ID" value="MFC3302769.1"/>
    <property type="molecule type" value="Genomic_DNA"/>
</dbReference>
<sequence length="292" mass="31932">MRFMTAFAAMLALGACNDDGAYNAQQPVYAELAEEADTVAVTGARLKSGAPPTEQGGEPSATRYLAYAYSGTLLLPSESVKPVLSRHEEACIAAGPSTCQVLESSVEERNADSVFGTLSFRATRDYMNAFRAGLAAEAEAVKGSVVSMNASVEDLTREILDTSARLEAQRKLRDRLLVLLEKDTDDVGDLLQVERELARVQSEIESTESWLRALEGRVSMDRMTLSYQSIRKPVTQSTGQPLAEAFRNFFYVVSESLAAVILFVAAALPWLIVAIPALFLLRFAINRIRRKP</sequence>